<dbReference type="GO" id="GO:0033210">
    <property type="term" value="P:leptin-mediated signaling pathway"/>
    <property type="evidence" value="ECO:0007669"/>
    <property type="project" value="Ensembl"/>
</dbReference>
<feature type="transmembrane region" description="Helical" evidence="10">
    <location>
        <begin position="658"/>
        <end position="679"/>
    </location>
</feature>
<feature type="compositionally biased region" description="Basic and acidic residues" evidence="9">
    <location>
        <begin position="834"/>
        <end position="846"/>
    </location>
</feature>
<dbReference type="SMART" id="SM00060">
    <property type="entry name" value="FN3"/>
    <property type="match status" value="3"/>
</dbReference>
<keyword evidence="4 10" id="KW-1133">Transmembrane helix</keyword>
<dbReference type="GO" id="GO:0004896">
    <property type="term" value="F:cytokine receptor activity"/>
    <property type="evidence" value="ECO:0007669"/>
    <property type="project" value="TreeGrafter"/>
</dbReference>
<evidence type="ECO:0000256" key="7">
    <source>
        <dbReference type="ARBA" id="ARBA00023180"/>
    </source>
</evidence>
<feature type="domain" description="Ig-like" evidence="12">
    <location>
        <begin position="234"/>
        <end position="335"/>
    </location>
</feature>
<dbReference type="GO" id="GO:0030097">
    <property type="term" value="P:hemopoiesis"/>
    <property type="evidence" value="ECO:0007669"/>
    <property type="project" value="TreeGrafter"/>
</dbReference>
<evidence type="ECO:0000259" key="13">
    <source>
        <dbReference type="PROSITE" id="PS50853"/>
    </source>
</evidence>
<dbReference type="Gene3D" id="2.60.40.10">
    <property type="entry name" value="Immunoglobulins"/>
    <property type="match status" value="3"/>
</dbReference>
<feature type="signal peptide" evidence="11">
    <location>
        <begin position="1"/>
        <end position="26"/>
    </location>
</feature>
<evidence type="ECO:0000256" key="2">
    <source>
        <dbReference type="ARBA" id="ARBA00022692"/>
    </source>
</evidence>
<evidence type="ECO:0000256" key="10">
    <source>
        <dbReference type="SAM" id="Phobius"/>
    </source>
</evidence>
<dbReference type="GO" id="GO:0046427">
    <property type="term" value="P:positive regulation of receptor signaling pathway via JAK-STAT"/>
    <property type="evidence" value="ECO:0007669"/>
    <property type="project" value="TreeGrafter"/>
</dbReference>
<reference evidence="14" key="1">
    <citation type="submission" date="2025-08" db="UniProtKB">
        <authorList>
            <consortium name="Ensembl"/>
        </authorList>
    </citation>
    <scope>IDENTIFICATION</scope>
</reference>
<dbReference type="PROSITE" id="PS50853">
    <property type="entry name" value="FN3"/>
    <property type="match status" value="2"/>
</dbReference>
<feature type="region of interest" description="Disordered" evidence="9">
    <location>
        <begin position="834"/>
        <end position="890"/>
    </location>
</feature>
<feature type="chain" id="PRO_5018791834" evidence="11">
    <location>
        <begin position="27"/>
        <end position="997"/>
    </location>
</feature>
<dbReference type="GO" id="GO:0003323">
    <property type="term" value="P:type B pancreatic cell development"/>
    <property type="evidence" value="ECO:0007669"/>
    <property type="project" value="Ensembl"/>
</dbReference>
<comment type="subcellular location">
    <subcellularLocation>
        <location evidence="1">Membrane</location>
        <topology evidence="1">Single-pass type I membrane protein</topology>
    </subcellularLocation>
</comment>
<evidence type="ECO:0000256" key="4">
    <source>
        <dbReference type="ARBA" id="ARBA00022989"/>
    </source>
</evidence>
<feature type="domain" description="Fibronectin type-III" evidence="13">
    <location>
        <begin position="405"/>
        <end position="498"/>
    </location>
</feature>
<protein>
    <submittedName>
        <fullName evidence="14">Leptin receptor</fullName>
    </submittedName>
</protein>
<evidence type="ECO:0000259" key="12">
    <source>
        <dbReference type="PROSITE" id="PS50835"/>
    </source>
</evidence>
<dbReference type="STRING" id="8078.ENSFHEP00000021492"/>
<dbReference type="InterPro" id="IPR041182">
    <property type="entry name" value="LEP-R_IGD"/>
</dbReference>
<feature type="compositionally biased region" description="Polar residues" evidence="9">
    <location>
        <begin position="849"/>
        <end position="868"/>
    </location>
</feature>
<evidence type="ECO:0000256" key="3">
    <source>
        <dbReference type="ARBA" id="ARBA00022729"/>
    </source>
</evidence>
<accession>A0A3Q2Q696</accession>
<evidence type="ECO:0000256" key="5">
    <source>
        <dbReference type="ARBA" id="ARBA00023136"/>
    </source>
</evidence>
<evidence type="ECO:0000256" key="6">
    <source>
        <dbReference type="ARBA" id="ARBA00023170"/>
    </source>
</evidence>
<keyword evidence="7" id="KW-0325">Glycoprotein</keyword>
<dbReference type="Pfam" id="PF18589">
    <property type="entry name" value="ObR_Ig"/>
    <property type="match status" value="1"/>
</dbReference>
<dbReference type="InterPro" id="IPR007110">
    <property type="entry name" value="Ig-like_dom"/>
</dbReference>
<feature type="domain" description="Fibronectin type-III" evidence="13">
    <location>
        <begin position="150"/>
        <end position="242"/>
    </location>
</feature>
<dbReference type="SUPFAM" id="SSF49265">
    <property type="entry name" value="Fibronectin type III"/>
    <property type="match status" value="2"/>
</dbReference>
<dbReference type="GO" id="GO:0030728">
    <property type="term" value="P:ovulation"/>
    <property type="evidence" value="ECO:0007669"/>
    <property type="project" value="Ensembl"/>
</dbReference>
<keyword evidence="6" id="KW-0675">Receptor</keyword>
<evidence type="ECO:0000313" key="14">
    <source>
        <dbReference type="Ensembl" id="ENSFHEP00000021492.1"/>
    </source>
</evidence>
<keyword evidence="2 10" id="KW-0812">Transmembrane</keyword>
<dbReference type="GeneTree" id="ENSGT00730000111209"/>
<dbReference type="InterPro" id="IPR003961">
    <property type="entry name" value="FN3_dom"/>
</dbReference>
<dbReference type="Pfam" id="PF00041">
    <property type="entry name" value="fn3"/>
    <property type="match status" value="1"/>
</dbReference>
<dbReference type="PROSITE" id="PS50835">
    <property type="entry name" value="IG_LIKE"/>
    <property type="match status" value="1"/>
</dbReference>
<feature type="region of interest" description="Disordered" evidence="9">
    <location>
        <begin position="75"/>
        <end position="98"/>
    </location>
</feature>
<evidence type="ECO:0000256" key="11">
    <source>
        <dbReference type="SAM" id="SignalP"/>
    </source>
</evidence>
<evidence type="ECO:0000256" key="8">
    <source>
        <dbReference type="ARBA" id="ARBA00023319"/>
    </source>
</evidence>
<keyword evidence="15" id="KW-1185">Reference proteome</keyword>
<evidence type="ECO:0000313" key="15">
    <source>
        <dbReference type="Proteomes" id="UP000265000"/>
    </source>
</evidence>
<dbReference type="GO" id="GO:0043010">
    <property type="term" value="P:camera-type eye development"/>
    <property type="evidence" value="ECO:0007669"/>
    <property type="project" value="Ensembl"/>
</dbReference>
<dbReference type="GO" id="GO:0060828">
    <property type="term" value="P:regulation of canonical Wnt signaling pathway"/>
    <property type="evidence" value="ECO:0007669"/>
    <property type="project" value="Ensembl"/>
</dbReference>
<dbReference type="InterPro" id="IPR013783">
    <property type="entry name" value="Ig-like_fold"/>
</dbReference>
<dbReference type="PANTHER" id="PTHR23037:SF27">
    <property type="entry name" value="INTERLEUKIN-7 RECEPTOR SUBUNIT ALPHA"/>
    <property type="match status" value="1"/>
</dbReference>
<proteinExistence type="predicted"/>
<sequence>MCLCRTWSVMLTVLVHVFLVLHAVQCLEPGAPVHSGALDLPWQDELCCDSPPANVHAKEGRSQTEINLPHPPLCKLKSSTAESQPPMPPGGKNHPASDHQVVCDAEESLVCSIHLNSTRALAVRVMVNISSVAASTVLLRVPPRPVKPSPPFNLSHIQTVEAELILSWKAPLDLSHDLLRYEVRYSSPKTLPQVVSALEKPNLSLDLKPSQKYTIQVRCTTQTHPSLWSDWSQPYHIYLQNVSYIPEEVLVRPGEKVTVYCVLNGNSTNASMAMWSLNGMVPLDPSLYRPINERVSQITFNASKTGMYDVLRCTQKWTIPYSQINVEGESAEMSCEEMKEKERGGEDVGEMGPECSPKKSKEKVCSIHPLKISCYKLWLEMPSNLGLIRCKPVYVSPINHVKANPPTDVMAVSRSGGILRVSWSPPLLPAEGLQCQFRYHSLSVIEKWKFEEPVRVPWAEVKVPDMCQVYVVQVRCMHTSGIGYWSEWSDAVHSTNQSTRGRPASITYIHLEGSFKNLHFTNSNIFKHNKISILGHYGKIWTGPQFLVCESLFLSFTAGRCVHSFHVSVINSTCVSLSWSLLHISSVPLFMVVQWFPTKQQDTEDFGLSGQTWARLPYTSLPALLRGDFFSSKEYAFHLYPVFADGEGEPMFAGKPPAYLMLMFISFLCIGVFVTLALSQNQMKKIVWKDVPNPNKCSWAKALDLKTMDRFEYLFQPAEGLQALSLPPEKISKVIVVNKALTEALVQTPKSLPPESVVALTNSFLPCSDPRTDQLLECDTVLRGAISSDSLTTSNKTNNKLQAVDGLVEQGSGTSNSSARSSVTYTKVLVTDANQDHPPLHLHYKEGSGCSSSDEGNFSANNSDTSESFPGGLWEQDSCRGTESDDARRSCSYNSVKELSETSEQEDEVDIRQEKPLYYLEIGHPPDDEESEAEKPKTELLKSVHLNREDCPVELHPLLSPEESMDASMHLQATTCSFASLYMPQYRKTEVNHIPDT</sequence>
<dbReference type="CDD" id="cd00063">
    <property type="entry name" value="FN3"/>
    <property type="match status" value="1"/>
</dbReference>
<keyword evidence="3 11" id="KW-0732">Signal</keyword>
<dbReference type="GO" id="GO:0007399">
    <property type="term" value="P:nervous system development"/>
    <property type="evidence" value="ECO:0007669"/>
    <property type="project" value="Ensembl"/>
</dbReference>
<name>A0A3Q2Q696_FUNHE</name>
<organism evidence="14 15">
    <name type="scientific">Fundulus heteroclitus</name>
    <name type="common">Killifish</name>
    <name type="synonym">Mummichog</name>
    <dbReference type="NCBI Taxonomy" id="8078"/>
    <lineage>
        <taxon>Eukaryota</taxon>
        <taxon>Metazoa</taxon>
        <taxon>Chordata</taxon>
        <taxon>Craniata</taxon>
        <taxon>Vertebrata</taxon>
        <taxon>Euteleostomi</taxon>
        <taxon>Actinopterygii</taxon>
        <taxon>Neopterygii</taxon>
        <taxon>Teleostei</taxon>
        <taxon>Neoteleostei</taxon>
        <taxon>Acanthomorphata</taxon>
        <taxon>Ovalentaria</taxon>
        <taxon>Atherinomorphae</taxon>
        <taxon>Cyprinodontiformes</taxon>
        <taxon>Fundulidae</taxon>
        <taxon>Fundulus</taxon>
    </lineage>
</organism>
<dbReference type="Proteomes" id="UP000265000">
    <property type="component" value="Unplaced"/>
</dbReference>
<dbReference type="AlphaFoldDB" id="A0A3Q2Q696"/>
<keyword evidence="8" id="KW-0393">Immunoglobulin domain</keyword>
<dbReference type="GO" id="GO:0001556">
    <property type="term" value="P:oocyte maturation"/>
    <property type="evidence" value="ECO:0007669"/>
    <property type="project" value="Ensembl"/>
</dbReference>
<evidence type="ECO:0000256" key="1">
    <source>
        <dbReference type="ARBA" id="ARBA00004479"/>
    </source>
</evidence>
<dbReference type="Ensembl" id="ENSFHET00000015329.1">
    <property type="protein sequence ID" value="ENSFHEP00000021492.1"/>
    <property type="gene ID" value="ENSFHEG00000001269.1"/>
</dbReference>
<dbReference type="GO" id="GO:0009897">
    <property type="term" value="C:external side of plasma membrane"/>
    <property type="evidence" value="ECO:0007669"/>
    <property type="project" value="TreeGrafter"/>
</dbReference>
<keyword evidence="5 10" id="KW-0472">Membrane</keyword>
<dbReference type="InterPro" id="IPR036116">
    <property type="entry name" value="FN3_sf"/>
</dbReference>
<dbReference type="PANTHER" id="PTHR23037">
    <property type="entry name" value="CYTOKINE RECEPTOR"/>
    <property type="match status" value="1"/>
</dbReference>
<dbReference type="GO" id="GO:0048839">
    <property type="term" value="P:inner ear development"/>
    <property type="evidence" value="ECO:0007669"/>
    <property type="project" value="Ensembl"/>
</dbReference>
<dbReference type="GO" id="GO:0009749">
    <property type="term" value="P:response to glucose"/>
    <property type="evidence" value="ECO:0007669"/>
    <property type="project" value="Ensembl"/>
</dbReference>
<evidence type="ECO:0000256" key="9">
    <source>
        <dbReference type="SAM" id="MobiDB-lite"/>
    </source>
</evidence>
<feature type="compositionally biased region" description="Basic and acidic residues" evidence="9">
    <location>
        <begin position="877"/>
        <end position="889"/>
    </location>
</feature>
<reference evidence="14" key="2">
    <citation type="submission" date="2025-09" db="UniProtKB">
        <authorList>
            <consortium name="Ensembl"/>
        </authorList>
    </citation>
    <scope>IDENTIFICATION</scope>
</reference>